<dbReference type="Proteomes" id="UP000380867">
    <property type="component" value="Unassembled WGS sequence"/>
</dbReference>
<evidence type="ECO:0000256" key="9">
    <source>
        <dbReference type="RuleBase" id="RU361157"/>
    </source>
</evidence>
<keyword evidence="6 9" id="KW-1133">Transmembrane helix</keyword>
<dbReference type="AlphaFoldDB" id="A0A5M4FAA3"/>
<feature type="domain" description="ABC transmembrane type-2" evidence="10">
    <location>
        <begin position="16"/>
        <end position="240"/>
    </location>
</feature>
<keyword evidence="4 9" id="KW-1003">Cell membrane</keyword>
<evidence type="ECO:0000256" key="6">
    <source>
        <dbReference type="ARBA" id="ARBA00022989"/>
    </source>
</evidence>
<comment type="caution">
    <text evidence="11">The sequence shown here is derived from an EMBL/GenBank/DDBJ whole genome shotgun (WGS) entry which is preliminary data.</text>
</comment>
<dbReference type="PANTHER" id="PTHR30294:SF38">
    <property type="entry name" value="TRANSPORT PERMEASE PROTEIN"/>
    <property type="match status" value="1"/>
</dbReference>
<evidence type="ECO:0000256" key="3">
    <source>
        <dbReference type="ARBA" id="ARBA00022448"/>
    </source>
</evidence>
<sequence length="242" mass="25955">MTRTIATARRVLQQLAHDPRSIGMIVVLPSVLLLLFKYVYDGNPAIFNRVGPQMLGIFPFVVMFLVTSVTMVRERTSGTLERLLTTPLRRGELIGGYGVAFGAAALGQALVTSAVAIWLLDMDVNTPWAVVLFAVVDAVLGTALGLLMSAFAVTEFQAVQFMPLVVVPQLLLCGLLAPRDSMPDILRWLSDALPMSYAADAFSELGSTSDSTSSLGKDLVILLGCCALALIGASLTLRRRTP</sequence>
<keyword evidence="12" id="KW-1185">Reference proteome</keyword>
<gene>
    <name evidence="11" type="ORF">ESP70_014270</name>
</gene>
<evidence type="ECO:0000313" key="12">
    <source>
        <dbReference type="Proteomes" id="UP000380867"/>
    </source>
</evidence>
<keyword evidence="8" id="KW-0046">Antibiotic resistance</keyword>
<comment type="similarity">
    <text evidence="2 9">Belongs to the ABC-2 integral membrane protein family.</text>
</comment>
<dbReference type="InterPro" id="IPR013525">
    <property type="entry name" value="ABC2_TM"/>
</dbReference>
<dbReference type="PIRSF" id="PIRSF006648">
    <property type="entry name" value="DrrB"/>
    <property type="match status" value="1"/>
</dbReference>
<evidence type="ECO:0000256" key="5">
    <source>
        <dbReference type="ARBA" id="ARBA00022692"/>
    </source>
</evidence>
<dbReference type="RefSeq" id="WP_149689992.1">
    <property type="nucleotide sequence ID" value="NZ_SDPQ02000003.1"/>
</dbReference>
<feature type="transmembrane region" description="Helical" evidence="9">
    <location>
        <begin position="93"/>
        <end position="120"/>
    </location>
</feature>
<feature type="transmembrane region" description="Helical" evidence="9">
    <location>
        <begin position="21"/>
        <end position="40"/>
    </location>
</feature>
<dbReference type="PROSITE" id="PS51012">
    <property type="entry name" value="ABC_TM2"/>
    <property type="match status" value="1"/>
</dbReference>
<dbReference type="InterPro" id="IPR051449">
    <property type="entry name" value="ABC-2_transporter_component"/>
</dbReference>
<feature type="transmembrane region" description="Helical" evidence="9">
    <location>
        <begin position="159"/>
        <end position="177"/>
    </location>
</feature>
<dbReference type="Pfam" id="PF01061">
    <property type="entry name" value="ABC2_membrane"/>
    <property type="match status" value="1"/>
</dbReference>
<dbReference type="EMBL" id="SDPQ02000003">
    <property type="protein sequence ID" value="KAA1395326.1"/>
    <property type="molecule type" value="Genomic_DNA"/>
</dbReference>
<dbReference type="InterPro" id="IPR000412">
    <property type="entry name" value="ABC_2_transport"/>
</dbReference>
<evidence type="ECO:0000313" key="11">
    <source>
        <dbReference type="EMBL" id="KAA1395326.1"/>
    </source>
</evidence>
<evidence type="ECO:0000259" key="10">
    <source>
        <dbReference type="PROSITE" id="PS51012"/>
    </source>
</evidence>
<comment type="subcellular location">
    <subcellularLocation>
        <location evidence="1 9">Cell membrane</location>
        <topology evidence="1 9">Multi-pass membrane protein</topology>
    </subcellularLocation>
</comment>
<feature type="transmembrane region" description="Helical" evidence="9">
    <location>
        <begin position="52"/>
        <end position="72"/>
    </location>
</feature>
<protein>
    <recommendedName>
        <fullName evidence="9">Transport permease protein</fullName>
    </recommendedName>
</protein>
<keyword evidence="7 9" id="KW-0472">Membrane</keyword>
<proteinExistence type="inferred from homology"/>
<evidence type="ECO:0000256" key="1">
    <source>
        <dbReference type="ARBA" id="ARBA00004651"/>
    </source>
</evidence>
<accession>A0A5M4FAA3</accession>
<evidence type="ECO:0000256" key="2">
    <source>
        <dbReference type="ARBA" id="ARBA00007783"/>
    </source>
</evidence>
<dbReference type="GO" id="GO:0046677">
    <property type="term" value="P:response to antibiotic"/>
    <property type="evidence" value="ECO:0007669"/>
    <property type="project" value="UniProtKB-KW"/>
</dbReference>
<feature type="transmembrane region" description="Helical" evidence="9">
    <location>
        <begin position="126"/>
        <end position="147"/>
    </location>
</feature>
<keyword evidence="5 9" id="KW-0812">Transmembrane</keyword>
<reference evidence="11" key="1">
    <citation type="submission" date="2019-09" db="EMBL/GenBank/DDBJ databases">
        <authorList>
            <person name="Li J."/>
        </authorList>
    </citation>
    <scope>NUCLEOTIDE SEQUENCE [LARGE SCALE GENOMIC DNA]</scope>
    <source>
        <strain evidence="11">JCM 14732</strain>
    </source>
</reference>
<name>A0A5M4FAA3_9ACTN</name>
<dbReference type="PANTHER" id="PTHR30294">
    <property type="entry name" value="MEMBRANE COMPONENT OF ABC TRANSPORTER YHHJ-RELATED"/>
    <property type="match status" value="1"/>
</dbReference>
<evidence type="ECO:0000256" key="7">
    <source>
        <dbReference type="ARBA" id="ARBA00023136"/>
    </source>
</evidence>
<dbReference type="GO" id="GO:0140359">
    <property type="term" value="F:ABC-type transporter activity"/>
    <property type="evidence" value="ECO:0007669"/>
    <property type="project" value="InterPro"/>
</dbReference>
<organism evidence="11 12">
    <name type="scientific">Aeromicrobium ginsengisoli</name>
    <dbReference type="NCBI Taxonomy" id="363867"/>
    <lineage>
        <taxon>Bacteria</taxon>
        <taxon>Bacillati</taxon>
        <taxon>Actinomycetota</taxon>
        <taxon>Actinomycetes</taxon>
        <taxon>Propionibacteriales</taxon>
        <taxon>Nocardioidaceae</taxon>
        <taxon>Aeromicrobium</taxon>
    </lineage>
</organism>
<evidence type="ECO:0000256" key="4">
    <source>
        <dbReference type="ARBA" id="ARBA00022475"/>
    </source>
</evidence>
<dbReference type="GO" id="GO:0043190">
    <property type="term" value="C:ATP-binding cassette (ABC) transporter complex"/>
    <property type="evidence" value="ECO:0007669"/>
    <property type="project" value="InterPro"/>
</dbReference>
<feature type="transmembrane region" description="Helical" evidence="9">
    <location>
        <begin position="219"/>
        <end position="237"/>
    </location>
</feature>
<dbReference type="InterPro" id="IPR047817">
    <property type="entry name" value="ABC2_TM_bact-type"/>
</dbReference>
<evidence type="ECO:0000256" key="8">
    <source>
        <dbReference type="ARBA" id="ARBA00023251"/>
    </source>
</evidence>
<dbReference type="OrthoDB" id="9776218at2"/>
<keyword evidence="3 9" id="KW-0813">Transport</keyword>